<sequence>MNIPMIIKAVGFLAVLSIPALGFSDYVLHIAISALLWGFIYTGWSVMGRFGLVSLGHGAFMGIGAYMVTMLWNHAGITPWIGIPVAVVVSMAVGFMIGFPCFRFRITGHYFALVTLALSEVVRLLIVALRDYTGGSLGVTPDSVISADTPNSFIAMQFSDKVTWFYIVVAVWVVGLLVWRAVDRSMIRYAMEAVSQEEDAAASLGVHVTRTKLIVTMISAGMTAVGGAIYGQYQLYINPETTSGIAISLQIVFAAIAGGMFVQLGPTVGAVITLLLTEGLRQTVGHDVHGLDVMIYGAMLVLFIIYMPRGVLGRVIEVFENRTGGTSGPTTQPRPQPGE</sequence>
<keyword evidence="8" id="KW-1185">Reference proteome</keyword>
<keyword evidence="5 6" id="KW-0472">Membrane</keyword>
<dbReference type="EMBL" id="FNBW01000016">
    <property type="protein sequence ID" value="SDG40584.1"/>
    <property type="molecule type" value="Genomic_DNA"/>
</dbReference>
<dbReference type="CDD" id="cd06581">
    <property type="entry name" value="TM_PBP1_LivM_like"/>
    <property type="match status" value="1"/>
</dbReference>
<name>A0A8G2BLJ0_9PROT</name>
<reference evidence="7 8" key="1">
    <citation type="submission" date="2016-10" db="EMBL/GenBank/DDBJ databases">
        <authorList>
            <person name="Varghese N."/>
            <person name="Submissions S."/>
        </authorList>
    </citation>
    <scope>NUCLEOTIDE SEQUENCE [LARGE SCALE GENOMIC DNA]</scope>
    <source>
        <strain evidence="7 8">DSM 18839</strain>
    </source>
</reference>
<dbReference type="RefSeq" id="WP_051244721.1">
    <property type="nucleotide sequence ID" value="NZ_FNBW01000016.1"/>
</dbReference>
<dbReference type="OrthoDB" id="9804361at2"/>
<feature type="transmembrane region" description="Helical" evidence="6">
    <location>
        <begin position="78"/>
        <end position="98"/>
    </location>
</feature>
<evidence type="ECO:0000313" key="7">
    <source>
        <dbReference type="EMBL" id="SDG40584.1"/>
    </source>
</evidence>
<dbReference type="PANTHER" id="PTHR30482:SF10">
    <property type="entry name" value="HIGH-AFFINITY BRANCHED-CHAIN AMINO ACID TRANSPORT PROTEIN BRAE"/>
    <property type="match status" value="1"/>
</dbReference>
<dbReference type="GO" id="GO:0005886">
    <property type="term" value="C:plasma membrane"/>
    <property type="evidence" value="ECO:0007669"/>
    <property type="project" value="UniProtKB-SubCell"/>
</dbReference>
<feature type="transmembrane region" description="Helical" evidence="6">
    <location>
        <begin position="163"/>
        <end position="182"/>
    </location>
</feature>
<comment type="subcellular location">
    <subcellularLocation>
        <location evidence="1">Cell membrane</location>
        <topology evidence="1">Multi-pass membrane protein</topology>
    </subcellularLocation>
</comment>
<feature type="transmembrane region" description="Helical" evidence="6">
    <location>
        <begin position="52"/>
        <end position="72"/>
    </location>
</feature>
<evidence type="ECO:0000313" key="8">
    <source>
        <dbReference type="Proteomes" id="UP000198615"/>
    </source>
</evidence>
<evidence type="ECO:0000256" key="2">
    <source>
        <dbReference type="ARBA" id="ARBA00022475"/>
    </source>
</evidence>
<protein>
    <submittedName>
        <fullName evidence="7">Branched-chain amino acid transport system permease protein</fullName>
    </submittedName>
</protein>
<evidence type="ECO:0000256" key="4">
    <source>
        <dbReference type="ARBA" id="ARBA00022989"/>
    </source>
</evidence>
<feature type="transmembrane region" description="Helical" evidence="6">
    <location>
        <begin position="110"/>
        <end position="129"/>
    </location>
</feature>
<dbReference type="AlphaFoldDB" id="A0A8G2BLJ0"/>
<feature type="transmembrane region" description="Helical" evidence="6">
    <location>
        <begin position="12"/>
        <end position="40"/>
    </location>
</feature>
<accession>A0A8G2BLJ0</accession>
<evidence type="ECO:0000256" key="1">
    <source>
        <dbReference type="ARBA" id="ARBA00004651"/>
    </source>
</evidence>
<dbReference type="GO" id="GO:0015658">
    <property type="term" value="F:branched-chain amino acid transmembrane transporter activity"/>
    <property type="evidence" value="ECO:0007669"/>
    <property type="project" value="InterPro"/>
</dbReference>
<evidence type="ECO:0000256" key="6">
    <source>
        <dbReference type="SAM" id="Phobius"/>
    </source>
</evidence>
<comment type="caution">
    <text evidence="7">The sequence shown here is derived from an EMBL/GenBank/DDBJ whole genome shotgun (WGS) entry which is preliminary data.</text>
</comment>
<keyword evidence="3 6" id="KW-0812">Transmembrane</keyword>
<feature type="transmembrane region" description="Helical" evidence="6">
    <location>
        <begin position="245"/>
        <end position="276"/>
    </location>
</feature>
<dbReference type="Pfam" id="PF02653">
    <property type="entry name" value="BPD_transp_2"/>
    <property type="match status" value="1"/>
</dbReference>
<dbReference type="InterPro" id="IPR001851">
    <property type="entry name" value="ABC_transp_permease"/>
</dbReference>
<dbReference type="PANTHER" id="PTHR30482">
    <property type="entry name" value="HIGH-AFFINITY BRANCHED-CHAIN AMINO ACID TRANSPORT SYSTEM PERMEASE"/>
    <property type="match status" value="1"/>
</dbReference>
<keyword evidence="4 6" id="KW-1133">Transmembrane helix</keyword>
<dbReference type="InterPro" id="IPR043428">
    <property type="entry name" value="LivM-like"/>
</dbReference>
<organism evidence="7 8">
    <name type="scientific">Thalassobaculum litoreum DSM 18839</name>
    <dbReference type="NCBI Taxonomy" id="1123362"/>
    <lineage>
        <taxon>Bacteria</taxon>
        <taxon>Pseudomonadati</taxon>
        <taxon>Pseudomonadota</taxon>
        <taxon>Alphaproteobacteria</taxon>
        <taxon>Rhodospirillales</taxon>
        <taxon>Thalassobaculaceae</taxon>
        <taxon>Thalassobaculum</taxon>
    </lineage>
</organism>
<evidence type="ECO:0000256" key="5">
    <source>
        <dbReference type="ARBA" id="ARBA00023136"/>
    </source>
</evidence>
<dbReference type="Proteomes" id="UP000198615">
    <property type="component" value="Unassembled WGS sequence"/>
</dbReference>
<keyword evidence="2" id="KW-1003">Cell membrane</keyword>
<gene>
    <name evidence="7" type="ORF">SAMN05660686_04295</name>
</gene>
<proteinExistence type="predicted"/>
<evidence type="ECO:0000256" key="3">
    <source>
        <dbReference type="ARBA" id="ARBA00022692"/>
    </source>
</evidence>
<feature type="transmembrane region" description="Helical" evidence="6">
    <location>
        <begin position="288"/>
        <end position="307"/>
    </location>
</feature>